<accession>A0A4W3J5M5</accession>
<dbReference type="InterPro" id="IPR032942">
    <property type="entry name" value="BPI/LBP/Plunc"/>
</dbReference>
<dbReference type="GO" id="GO:0008289">
    <property type="term" value="F:lipid binding"/>
    <property type="evidence" value="ECO:0007669"/>
    <property type="project" value="InterPro"/>
</dbReference>
<dbReference type="AlphaFoldDB" id="A0A4W3J5M5"/>
<reference evidence="5" key="3">
    <citation type="journal article" date="2014" name="Nature">
        <title>Elephant shark genome provides unique insights into gnathostome evolution.</title>
        <authorList>
            <consortium name="International Elephant Shark Genome Sequencing Consortium"/>
            <person name="Venkatesh B."/>
            <person name="Lee A.P."/>
            <person name="Ravi V."/>
            <person name="Maurya A.K."/>
            <person name="Lian M.M."/>
            <person name="Swann J.B."/>
            <person name="Ohta Y."/>
            <person name="Flajnik M.F."/>
            <person name="Sutoh Y."/>
            <person name="Kasahara M."/>
            <person name="Hoon S."/>
            <person name="Gangu V."/>
            <person name="Roy S.W."/>
            <person name="Irimia M."/>
            <person name="Korzh V."/>
            <person name="Kondrychyn I."/>
            <person name="Lim Z.W."/>
            <person name="Tay B.H."/>
            <person name="Tohari S."/>
            <person name="Kong K.W."/>
            <person name="Ho S."/>
            <person name="Lorente-Galdos B."/>
            <person name="Quilez J."/>
            <person name="Marques-Bonet T."/>
            <person name="Raney B.J."/>
            <person name="Ingham P.W."/>
            <person name="Tay A."/>
            <person name="Hillier L.W."/>
            <person name="Minx P."/>
            <person name="Boehm T."/>
            <person name="Wilson R.K."/>
            <person name="Brenner S."/>
            <person name="Warren W.C."/>
        </authorList>
    </citation>
    <scope>NUCLEOTIDE SEQUENCE [LARGE SCALE GENOMIC DNA]</scope>
</reference>
<dbReference type="InterPro" id="IPR001124">
    <property type="entry name" value="Lipid-bd_serum_glycop_C"/>
</dbReference>
<evidence type="ECO:0000313" key="5">
    <source>
        <dbReference type="Proteomes" id="UP000314986"/>
    </source>
</evidence>
<keyword evidence="1" id="KW-0964">Secreted</keyword>
<sequence length="219" mass="23767">EGDNNNNNNSSSNNNNNSNNNKLRLRSALRALSGANEGLTDPSLRASALQQLSQGEFYNIGRHQEPPFTAGPLSFPEQTNHMMNLAVSEFFFNSATFVYHRAGALQINITDSMIPKSSPIRLSTSTFEGFIPQVSSSSILFYPTLIILTGAADTFVILPNSSLAPLFPSVQVTPPSVSAVASSLLLHRVVLMFSSPFCRLGLSMGRSDIGPFEVRVRTE</sequence>
<name>A0A4W3J5M5_CALMI</name>
<evidence type="ECO:0000256" key="1">
    <source>
        <dbReference type="RuleBase" id="RU369039"/>
    </source>
</evidence>
<dbReference type="Ensembl" id="ENSCMIT00000035403.1">
    <property type="protein sequence ID" value="ENSCMIP00000034881.1"/>
    <property type="gene ID" value="ENSCMIG00000014787.1"/>
</dbReference>
<dbReference type="InterPro" id="IPR017943">
    <property type="entry name" value="Bactericidal_perm-incr_a/b_dom"/>
</dbReference>
<dbReference type="Gene3D" id="3.15.20.10">
    <property type="entry name" value="Bactericidal permeability-increasing protein, domain 2"/>
    <property type="match status" value="1"/>
</dbReference>
<reference evidence="4" key="4">
    <citation type="submission" date="2025-08" db="UniProtKB">
        <authorList>
            <consortium name="Ensembl"/>
        </authorList>
    </citation>
    <scope>IDENTIFICATION</scope>
</reference>
<keyword evidence="1" id="KW-1015">Disulfide bond</keyword>
<comment type="subcellular location">
    <subcellularLocation>
        <location evidence="1">Secreted</location>
    </subcellularLocation>
</comment>
<dbReference type="PANTHER" id="PTHR10504:SF84">
    <property type="entry name" value="BACTERICIDAL PERMEABILITY-INCREASING PROTEIN"/>
    <property type="match status" value="1"/>
</dbReference>
<reference evidence="5" key="2">
    <citation type="journal article" date="2007" name="PLoS Biol.">
        <title>Survey sequencing and comparative analysis of the elephant shark (Callorhinchus milii) genome.</title>
        <authorList>
            <person name="Venkatesh B."/>
            <person name="Kirkness E.F."/>
            <person name="Loh Y.H."/>
            <person name="Halpern A.L."/>
            <person name="Lee A.P."/>
            <person name="Johnson J."/>
            <person name="Dandona N."/>
            <person name="Viswanathan L.D."/>
            <person name="Tay A."/>
            <person name="Venter J.C."/>
            <person name="Strausberg R.L."/>
            <person name="Brenner S."/>
        </authorList>
    </citation>
    <scope>NUCLEOTIDE SEQUENCE [LARGE SCALE GENOMIC DNA]</scope>
</reference>
<protein>
    <recommendedName>
        <fullName evidence="1">Bactericidal permeability-increasing protein</fullName>
        <shortName evidence="1">BPI</shortName>
    </recommendedName>
</protein>
<keyword evidence="1" id="KW-0325">Glycoprotein</keyword>
<dbReference type="GO" id="GO:0045087">
    <property type="term" value="P:innate immune response"/>
    <property type="evidence" value="ECO:0007669"/>
    <property type="project" value="UniProtKB-UniRule"/>
</dbReference>
<comment type="function">
    <text evidence="1">The cytotoxic action of BPI is limited to many species of Gram-negative bacteria; this specificity may be explained by a strong affinity of the very basic N-terminal half for the negatively charged lipopolysaccharides that are unique to the Gram-negative bacterial outer envelope.</text>
</comment>
<dbReference type="GO" id="GO:0050829">
    <property type="term" value="P:defense response to Gram-negative bacterium"/>
    <property type="evidence" value="ECO:0007669"/>
    <property type="project" value="UniProtKB-UniRule"/>
</dbReference>
<dbReference type="SUPFAM" id="SSF55394">
    <property type="entry name" value="Bactericidal permeability-increasing protein, BPI"/>
    <property type="match status" value="1"/>
</dbReference>
<evidence type="ECO:0000313" key="4">
    <source>
        <dbReference type="Ensembl" id="ENSCMIP00000034881.1"/>
    </source>
</evidence>
<dbReference type="GO" id="GO:0005615">
    <property type="term" value="C:extracellular space"/>
    <property type="evidence" value="ECO:0007669"/>
    <property type="project" value="UniProtKB-UniRule"/>
</dbReference>
<comment type="domain">
    <text evidence="1">The N-terminal region may be exposed to the interior of the granule, whereas the C-terminal portion may be embedded in the membrane. During phagocytosis and degranulation, proteases may be released and activated and cleave BPI at the junction of the N- and C-terminal portions of the molecule, providing controlled release of the N-terminal antibacterial fragment when bacteria are ingested.</text>
</comment>
<keyword evidence="1" id="KW-0732">Signal</keyword>
<comment type="domain">
    <text evidence="1">The N- and C-terminal barrels adopt an identical fold despite having only 13% of conserved residues.</text>
</comment>
<keyword evidence="1" id="KW-0399">Innate immunity</keyword>
<dbReference type="PANTHER" id="PTHR10504">
    <property type="entry name" value="BACTERICIDAL PERMEABILITY-INCREASING BPI PROTEIN-RELATED"/>
    <property type="match status" value="1"/>
</dbReference>
<dbReference type="Proteomes" id="UP000314986">
    <property type="component" value="Unassembled WGS sequence"/>
</dbReference>
<evidence type="ECO:0000256" key="2">
    <source>
        <dbReference type="SAM" id="MobiDB-lite"/>
    </source>
</evidence>
<dbReference type="Pfam" id="PF02886">
    <property type="entry name" value="LBP_BPI_CETP_C"/>
    <property type="match status" value="1"/>
</dbReference>
<proteinExistence type="predicted"/>
<reference evidence="4" key="5">
    <citation type="submission" date="2025-09" db="UniProtKB">
        <authorList>
            <consortium name="Ensembl"/>
        </authorList>
    </citation>
    <scope>IDENTIFICATION</scope>
</reference>
<feature type="region of interest" description="Disordered" evidence="2">
    <location>
        <begin position="1"/>
        <end position="21"/>
    </location>
</feature>
<organism evidence="4 5">
    <name type="scientific">Callorhinchus milii</name>
    <name type="common">Ghost shark</name>
    <dbReference type="NCBI Taxonomy" id="7868"/>
    <lineage>
        <taxon>Eukaryota</taxon>
        <taxon>Metazoa</taxon>
        <taxon>Chordata</taxon>
        <taxon>Craniata</taxon>
        <taxon>Vertebrata</taxon>
        <taxon>Chondrichthyes</taxon>
        <taxon>Holocephali</taxon>
        <taxon>Chimaeriformes</taxon>
        <taxon>Callorhinchidae</taxon>
        <taxon>Callorhinchus</taxon>
    </lineage>
</organism>
<reference evidence="5" key="1">
    <citation type="journal article" date="2006" name="Science">
        <title>Ancient noncoding elements conserved in the human genome.</title>
        <authorList>
            <person name="Venkatesh B."/>
            <person name="Kirkness E.F."/>
            <person name="Loh Y.H."/>
            <person name="Halpern A.L."/>
            <person name="Lee A.P."/>
            <person name="Johnson J."/>
            <person name="Dandona N."/>
            <person name="Viswanathan L.D."/>
            <person name="Tay A."/>
            <person name="Venter J.C."/>
            <person name="Strausberg R.L."/>
            <person name="Brenner S."/>
        </authorList>
    </citation>
    <scope>NUCLEOTIDE SEQUENCE [LARGE SCALE GENOMIC DNA]</scope>
</reference>
<comment type="subunit">
    <text evidence="1">Monomer. Homodimer; disulfide-linked.</text>
</comment>
<keyword evidence="1" id="KW-0929">Antimicrobial</keyword>
<keyword evidence="5" id="KW-1185">Reference proteome</keyword>
<dbReference type="GeneTree" id="ENSGT00970000196876"/>
<evidence type="ECO:0000259" key="3">
    <source>
        <dbReference type="Pfam" id="PF02886"/>
    </source>
</evidence>
<dbReference type="InParanoid" id="A0A4W3J5M5"/>
<feature type="domain" description="Lipid-binding serum glycoprotein C-terminal" evidence="3">
    <location>
        <begin position="50"/>
        <end position="136"/>
    </location>
</feature>
<keyword evidence="1" id="KW-0391">Immunity</keyword>
<keyword evidence="1" id="KW-0044">Antibiotic</keyword>